<evidence type="ECO:0000256" key="2">
    <source>
        <dbReference type="SAM" id="MobiDB-lite"/>
    </source>
</evidence>
<feature type="coiled-coil region" evidence="1">
    <location>
        <begin position="84"/>
        <end position="118"/>
    </location>
</feature>
<gene>
    <name evidence="3" type="ORF">M0813_00954</name>
</gene>
<evidence type="ECO:0000313" key="3">
    <source>
        <dbReference type="EMBL" id="KAJ6225989.1"/>
    </source>
</evidence>
<organism evidence="3 4">
    <name type="scientific">Anaeramoeba flamelloides</name>
    <dbReference type="NCBI Taxonomy" id="1746091"/>
    <lineage>
        <taxon>Eukaryota</taxon>
        <taxon>Metamonada</taxon>
        <taxon>Anaeramoebidae</taxon>
        <taxon>Anaeramoeba</taxon>
    </lineage>
</organism>
<dbReference type="Proteomes" id="UP001150062">
    <property type="component" value="Unassembled WGS sequence"/>
</dbReference>
<evidence type="ECO:0000256" key="1">
    <source>
        <dbReference type="SAM" id="Coils"/>
    </source>
</evidence>
<dbReference type="EMBL" id="JAOAOG010000346">
    <property type="protein sequence ID" value="KAJ6225989.1"/>
    <property type="molecule type" value="Genomic_DNA"/>
</dbReference>
<keyword evidence="4" id="KW-1185">Reference proteome</keyword>
<accession>A0ABQ8X426</accession>
<name>A0ABQ8X426_9EUKA</name>
<feature type="compositionally biased region" description="Low complexity" evidence="2">
    <location>
        <begin position="190"/>
        <end position="207"/>
    </location>
</feature>
<keyword evidence="1" id="KW-0175">Coiled coil</keyword>
<reference evidence="3" key="1">
    <citation type="submission" date="2022-08" db="EMBL/GenBank/DDBJ databases">
        <title>Novel sulfate-reducing endosymbionts in the free-living metamonad Anaeramoeba.</title>
        <authorList>
            <person name="Jerlstrom-Hultqvist J."/>
            <person name="Cepicka I."/>
            <person name="Gallot-Lavallee L."/>
            <person name="Salas-Leiva D."/>
            <person name="Curtis B.A."/>
            <person name="Zahonova K."/>
            <person name="Pipaliya S."/>
            <person name="Dacks J."/>
            <person name="Roger A.J."/>
        </authorList>
    </citation>
    <scope>NUCLEOTIDE SEQUENCE</scope>
    <source>
        <strain evidence="3">Schooner1</strain>
    </source>
</reference>
<feature type="compositionally biased region" description="Basic and acidic residues" evidence="2">
    <location>
        <begin position="237"/>
        <end position="247"/>
    </location>
</feature>
<evidence type="ECO:0000313" key="4">
    <source>
        <dbReference type="Proteomes" id="UP001150062"/>
    </source>
</evidence>
<protein>
    <submittedName>
        <fullName evidence="3">Uncharacterized protein</fullName>
    </submittedName>
</protein>
<sequence>MKEAALFVRKQRNSGVLKFFKDDLICIECLVNNLFHEGKLRKGANKTFFRDSEQSEQYSWETNRIKDRITKQSQIMMERKELALETKSETEKERKKELKKLEDQHREFDQQINKIFEKFTNEIISRYQSKIDLIDKKINTEKDVSPNYVSFISDKKLKNVKSHFNSQQILKPVFIFNRIFVDYQKIDYNSGNGSNSDSASDLDFDSSTNSDSDQKSNINLKILNKSNSENENESQNENEKEKFKENDGNIESGSD</sequence>
<feature type="region of interest" description="Disordered" evidence="2">
    <location>
        <begin position="190"/>
        <end position="255"/>
    </location>
</feature>
<proteinExistence type="predicted"/>
<comment type="caution">
    <text evidence="3">The sequence shown here is derived from an EMBL/GenBank/DDBJ whole genome shotgun (WGS) entry which is preliminary data.</text>
</comment>
<feature type="compositionally biased region" description="Polar residues" evidence="2">
    <location>
        <begin position="208"/>
        <end position="219"/>
    </location>
</feature>